<feature type="compositionally biased region" description="Polar residues" evidence="1">
    <location>
        <begin position="181"/>
        <end position="191"/>
    </location>
</feature>
<dbReference type="AlphaFoldDB" id="A0A8T0UDE9"/>
<feature type="domain" description="Myb-like" evidence="2">
    <location>
        <begin position="352"/>
        <end position="397"/>
    </location>
</feature>
<organism evidence="3 4">
    <name type="scientific">Panicum virgatum</name>
    <name type="common">Blackwell switchgrass</name>
    <dbReference type="NCBI Taxonomy" id="38727"/>
    <lineage>
        <taxon>Eukaryota</taxon>
        <taxon>Viridiplantae</taxon>
        <taxon>Streptophyta</taxon>
        <taxon>Embryophyta</taxon>
        <taxon>Tracheophyta</taxon>
        <taxon>Spermatophyta</taxon>
        <taxon>Magnoliopsida</taxon>
        <taxon>Liliopsida</taxon>
        <taxon>Poales</taxon>
        <taxon>Poaceae</taxon>
        <taxon>PACMAD clade</taxon>
        <taxon>Panicoideae</taxon>
        <taxon>Panicodae</taxon>
        <taxon>Paniceae</taxon>
        <taxon>Panicinae</taxon>
        <taxon>Panicum</taxon>
        <taxon>Panicum sect. Hiantes</taxon>
    </lineage>
</organism>
<accession>A0A8T0UDE9</accession>
<feature type="compositionally biased region" description="Polar residues" evidence="1">
    <location>
        <begin position="488"/>
        <end position="502"/>
    </location>
</feature>
<gene>
    <name evidence="3" type="ORF">PVAP13_3NG140770</name>
</gene>
<feature type="region of interest" description="Disordered" evidence="1">
    <location>
        <begin position="488"/>
        <end position="528"/>
    </location>
</feature>
<feature type="compositionally biased region" description="Basic and acidic residues" evidence="1">
    <location>
        <begin position="546"/>
        <end position="555"/>
    </location>
</feature>
<dbReference type="PANTHER" id="PTHR14000">
    <property type="entry name" value="FINGER CCCH DOMAIN PROTEIN, PUTATIVE (DUF3755)-RELATED"/>
    <property type="match status" value="1"/>
</dbReference>
<dbReference type="InterPro" id="IPR001005">
    <property type="entry name" value="SANT/Myb"/>
</dbReference>
<dbReference type="EMBL" id="CM029042">
    <property type="protein sequence ID" value="KAG2619066.1"/>
    <property type="molecule type" value="Genomic_DNA"/>
</dbReference>
<feature type="region of interest" description="Disordered" evidence="1">
    <location>
        <begin position="546"/>
        <end position="577"/>
    </location>
</feature>
<evidence type="ECO:0000256" key="1">
    <source>
        <dbReference type="SAM" id="MobiDB-lite"/>
    </source>
</evidence>
<dbReference type="SUPFAM" id="SSF46689">
    <property type="entry name" value="Homeodomain-like"/>
    <property type="match status" value="1"/>
</dbReference>
<feature type="region of interest" description="Disordered" evidence="1">
    <location>
        <begin position="175"/>
        <end position="294"/>
    </location>
</feature>
<feature type="compositionally biased region" description="Acidic residues" evidence="1">
    <location>
        <begin position="614"/>
        <end position="624"/>
    </location>
</feature>
<proteinExistence type="predicted"/>
<feature type="region of interest" description="Disordered" evidence="1">
    <location>
        <begin position="613"/>
        <end position="632"/>
    </location>
</feature>
<feature type="compositionally biased region" description="Basic and acidic residues" evidence="1">
    <location>
        <begin position="246"/>
        <end position="256"/>
    </location>
</feature>
<reference evidence="3" key="1">
    <citation type="submission" date="2020-05" db="EMBL/GenBank/DDBJ databases">
        <title>WGS assembly of Panicum virgatum.</title>
        <authorList>
            <person name="Lovell J.T."/>
            <person name="Jenkins J."/>
            <person name="Shu S."/>
            <person name="Juenger T.E."/>
            <person name="Schmutz J."/>
        </authorList>
    </citation>
    <scope>NUCLEOTIDE SEQUENCE</scope>
    <source>
        <strain evidence="3">AP13</strain>
    </source>
</reference>
<evidence type="ECO:0000313" key="3">
    <source>
        <dbReference type="EMBL" id="KAG2619066.1"/>
    </source>
</evidence>
<comment type="caution">
    <text evidence="3">The sequence shown here is derived from an EMBL/GenBank/DDBJ whole genome shotgun (WGS) entry which is preliminary data.</text>
</comment>
<dbReference type="Gene3D" id="1.10.10.60">
    <property type="entry name" value="Homeodomain-like"/>
    <property type="match status" value="1"/>
</dbReference>
<protein>
    <recommendedName>
        <fullName evidence="2">Myb-like domain-containing protein</fullName>
    </recommendedName>
</protein>
<evidence type="ECO:0000259" key="2">
    <source>
        <dbReference type="PROSITE" id="PS50090"/>
    </source>
</evidence>
<sequence>MTAGRSAGVESFAPAAGGTPWKGRLRSYHATPQSLPMPRLPSSSKNREVEDEVRPTAGGTPWKGRLRSYHATPQSLPMPRLPSSSKNREVEDEVRTLNKKVVPKKNGKCRKAGAARQPRALRCQLLRRRGSDPEHSIVIEDEVNEEYKVRDDQSAMMPLRRSPRFHQEDKIVGKPLLPPNCQETSHNTKAQNAIRKDRNQVNLKRNRKNAGLKPLARMKSHNKPHQLCQDPQDIFTRKRVTGVPRMKSEKQQEKPSHSVVLTGKRKRGTERSSKKRPSYNYKEPKSLPAYFQENVPSNEPKKAIHKMIEKDPSIVAKPKAGHEKLINIDENIDEPSRTEREGMENFCGADDWTEEQDMALRKAYFTARPSPHFWKRVSKLVPGRSAKDCFNRIHADLSTPTPIAPRPRTCKTTFSPIGNFSLSDPKLPNLLESTVGRQRTAKQKSLATQKTVRHLLQKHYLVDQAQEADHFSLFETSPSAFQLNISSEYSPQTPESYSNSGSPGKCSGSLSARKKPFSQLRAERAEPSPAVLKPIKNVILHEKYVDQLSRREGTKRPRKRTPGSKGAGSATTVSRQEAGGLKAAKNALISEATDFISQFKKLQANSLVHIVENREDDDIECDASDNCHDDDN</sequence>
<feature type="compositionally biased region" description="Basic and acidic residues" evidence="1">
    <location>
        <begin position="45"/>
        <end position="54"/>
    </location>
</feature>
<dbReference type="CDD" id="cd00167">
    <property type="entry name" value="SANT"/>
    <property type="match status" value="1"/>
</dbReference>
<dbReference type="InterPro" id="IPR009057">
    <property type="entry name" value="Homeodomain-like_sf"/>
</dbReference>
<name>A0A8T0UDE9_PANVG</name>
<feature type="compositionally biased region" description="Basic and acidic residues" evidence="1">
    <location>
        <begin position="86"/>
        <end position="96"/>
    </location>
</feature>
<feature type="compositionally biased region" description="Basic residues" evidence="1">
    <location>
        <begin position="204"/>
        <end position="224"/>
    </location>
</feature>
<dbReference type="Proteomes" id="UP000823388">
    <property type="component" value="Chromosome 3N"/>
</dbReference>
<feature type="region of interest" description="Disordered" evidence="1">
    <location>
        <begin position="1"/>
        <end position="115"/>
    </location>
</feature>
<evidence type="ECO:0000313" key="4">
    <source>
        <dbReference type="Proteomes" id="UP000823388"/>
    </source>
</evidence>
<dbReference type="PROSITE" id="PS50090">
    <property type="entry name" value="MYB_LIKE"/>
    <property type="match status" value="1"/>
</dbReference>
<keyword evidence="4" id="KW-1185">Reference proteome</keyword>
<feature type="compositionally biased region" description="Basic residues" evidence="1">
    <location>
        <begin position="263"/>
        <end position="277"/>
    </location>
</feature>
<dbReference type="PANTHER" id="PTHR14000:SF17">
    <property type="entry name" value="MYB-LIKE DOMAIN-CONTAINING PROTEIN"/>
    <property type="match status" value="1"/>
</dbReference>
<feature type="compositionally biased region" description="Basic residues" evidence="1">
    <location>
        <begin position="97"/>
        <end position="113"/>
    </location>
</feature>